<reference evidence="2 3" key="1">
    <citation type="submission" date="2016-10" db="EMBL/GenBank/DDBJ databases">
        <authorList>
            <person name="de Groot N.N."/>
        </authorList>
    </citation>
    <scope>NUCLEOTIDE SEQUENCE [LARGE SCALE GENOMIC DNA]</scope>
    <source>
        <strain evidence="2 3">CGMCC 1.9157</strain>
    </source>
</reference>
<dbReference type="AlphaFoldDB" id="A0A1I5I5Y2"/>
<dbReference type="RefSeq" id="WP_090073632.1">
    <property type="nucleotide sequence ID" value="NZ_FOVR01000008.1"/>
</dbReference>
<dbReference type="OrthoDB" id="7707524at2"/>
<evidence type="ECO:0000313" key="3">
    <source>
        <dbReference type="Proteomes" id="UP000199236"/>
    </source>
</evidence>
<evidence type="ECO:0000256" key="1">
    <source>
        <dbReference type="SAM" id="SignalP"/>
    </source>
</evidence>
<keyword evidence="3" id="KW-1185">Reference proteome</keyword>
<protein>
    <recommendedName>
        <fullName evidence="4">Tat pathway signal sequence domain protein</fullName>
    </recommendedName>
</protein>
<keyword evidence="1" id="KW-0732">Signal</keyword>
<name>A0A1I5I5Y2_9HYPH</name>
<evidence type="ECO:0008006" key="4">
    <source>
        <dbReference type="Google" id="ProtNLM"/>
    </source>
</evidence>
<dbReference type="EMBL" id="FOVR01000008">
    <property type="protein sequence ID" value="SFO55927.1"/>
    <property type="molecule type" value="Genomic_DNA"/>
</dbReference>
<feature type="signal peptide" evidence="1">
    <location>
        <begin position="1"/>
        <end position="24"/>
    </location>
</feature>
<proteinExistence type="predicted"/>
<feature type="chain" id="PRO_5011618964" description="Tat pathway signal sequence domain protein" evidence="1">
    <location>
        <begin position="25"/>
        <end position="147"/>
    </location>
</feature>
<sequence>MPIRKSFLIGFSCLFPLLHASAQATEAAPNSDRVISVELNNAQALEGACRLSFLIRNDLGVPLETMGIEIVMLDKKGLAQDLMVLSTGALSEGKRRLRQFDLPDVDCDALSEILINDVSDCQAEGMTASSCLAALRPSSRTNIKLGL</sequence>
<dbReference type="STRING" id="655353.SAMN04488056_10866"/>
<evidence type="ECO:0000313" key="2">
    <source>
        <dbReference type="EMBL" id="SFO55927.1"/>
    </source>
</evidence>
<accession>A0A1I5I5Y2</accession>
<organism evidence="2 3">
    <name type="scientific">Cohaesibacter marisflavi</name>
    <dbReference type="NCBI Taxonomy" id="655353"/>
    <lineage>
        <taxon>Bacteria</taxon>
        <taxon>Pseudomonadati</taxon>
        <taxon>Pseudomonadota</taxon>
        <taxon>Alphaproteobacteria</taxon>
        <taxon>Hyphomicrobiales</taxon>
        <taxon>Cohaesibacteraceae</taxon>
    </lineage>
</organism>
<gene>
    <name evidence="2" type="ORF">SAMN04488056_10866</name>
</gene>
<dbReference type="Proteomes" id="UP000199236">
    <property type="component" value="Unassembled WGS sequence"/>
</dbReference>